<feature type="signal peptide" evidence="1">
    <location>
        <begin position="1"/>
        <end position="19"/>
    </location>
</feature>
<keyword evidence="3" id="KW-1185">Reference proteome</keyword>
<comment type="caution">
    <text evidence="2">The sequence shown here is derived from an EMBL/GenBank/DDBJ whole genome shotgun (WGS) entry which is preliminary data.</text>
</comment>
<protein>
    <submittedName>
        <fullName evidence="2">Uncharacterized protein</fullName>
    </submittedName>
</protein>
<proteinExistence type="predicted"/>
<accession>A0ABR2VL96</accession>
<keyword evidence="1" id="KW-0732">Signal</keyword>
<evidence type="ECO:0000256" key="1">
    <source>
        <dbReference type="SAM" id="SignalP"/>
    </source>
</evidence>
<evidence type="ECO:0000313" key="3">
    <source>
        <dbReference type="Proteomes" id="UP001479436"/>
    </source>
</evidence>
<sequence>MKFASLAIIFTILTMTAQSLPFGQDTKLLAGDKRDLHDLCGRWFCGHTKREEASIVGTDESPIVDSEQTKVEKRTVIEQSLTATSNKRDLHDLCGRWFCGHTRKRSVTLRSNLRFSK</sequence>
<feature type="chain" id="PRO_5047049260" evidence="1">
    <location>
        <begin position="20"/>
        <end position="117"/>
    </location>
</feature>
<dbReference type="EMBL" id="JASJQH010009819">
    <property type="protein sequence ID" value="KAK9675027.1"/>
    <property type="molecule type" value="Genomic_DNA"/>
</dbReference>
<reference evidence="2 3" key="1">
    <citation type="submission" date="2023-04" db="EMBL/GenBank/DDBJ databases">
        <title>Genome of Basidiobolus ranarum AG-B5.</title>
        <authorList>
            <person name="Stajich J.E."/>
            <person name="Carter-House D."/>
            <person name="Gryganskyi A."/>
        </authorList>
    </citation>
    <scope>NUCLEOTIDE SEQUENCE [LARGE SCALE GENOMIC DNA]</scope>
    <source>
        <strain evidence="2 3">AG-B5</strain>
    </source>
</reference>
<name>A0ABR2VL96_9FUNG</name>
<dbReference type="Proteomes" id="UP001479436">
    <property type="component" value="Unassembled WGS sequence"/>
</dbReference>
<evidence type="ECO:0000313" key="2">
    <source>
        <dbReference type="EMBL" id="KAK9675027.1"/>
    </source>
</evidence>
<organism evidence="2 3">
    <name type="scientific">Basidiobolus ranarum</name>
    <dbReference type="NCBI Taxonomy" id="34480"/>
    <lineage>
        <taxon>Eukaryota</taxon>
        <taxon>Fungi</taxon>
        <taxon>Fungi incertae sedis</taxon>
        <taxon>Zoopagomycota</taxon>
        <taxon>Entomophthoromycotina</taxon>
        <taxon>Basidiobolomycetes</taxon>
        <taxon>Basidiobolales</taxon>
        <taxon>Basidiobolaceae</taxon>
        <taxon>Basidiobolus</taxon>
    </lineage>
</organism>
<gene>
    <name evidence="2" type="ORF">K7432_016717</name>
</gene>